<name>A0ABP9MFB0_9FLAO</name>
<dbReference type="RefSeq" id="WP_345205405.1">
    <property type="nucleotide sequence ID" value="NZ_BAABHX010000004.1"/>
</dbReference>
<gene>
    <name evidence="1" type="ORF">GCM10023210_28870</name>
</gene>
<accession>A0ABP9MFB0</accession>
<dbReference type="Gene3D" id="3.30.470.20">
    <property type="entry name" value="ATP-grasp fold, B domain"/>
    <property type="match status" value="1"/>
</dbReference>
<reference evidence="2" key="1">
    <citation type="journal article" date="2019" name="Int. J. Syst. Evol. Microbiol.">
        <title>The Global Catalogue of Microorganisms (GCM) 10K type strain sequencing project: providing services to taxonomists for standard genome sequencing and annotation.</title>
        <authorList>
            <consortium name="The Broad Institute Genomics Platform"/>
            <consortium name="The Broad Institute Genome Sequencing Center for Infectious Disease"/>
            <person name="Wu L."/>
            <person name="Ma J."/>
        </authorList>
    </citation>
    <scope>NUCLEOTIDE SEQUENCE [LARGE SCALE GENOMIC DNA]</scope>
    <source>
        <strain evidence="2">JCM 18019</strain>
    </source>
</reference>
<protein>
    <recommendedName>
        <fullName evidence="3">Grasp-with-spasm system ATP-grasp peptide maturase</fullName>
    </recommendedName>
</protein>
<comment type="caution">
    <text evidence="1">The sequence shown here is derived from an EMBL/GenBank/DDBJ whole genome shotgun (WGS) entry which is preliminary data.</text>
</comment>
<sequence>MINIISEAGDVSSNEVIEYLLSFKKNFKRFNVEDQSSLTISIDDNNLNLPFKNTFHRRARLNTLSNDHKNSIFRVYLKNEENPVIKSLEYIAKKENHNYVGEYNDEEQHNKIIDLYIAKGVGLKIPKTIVSNNRSDILAFFHDCNKKIITKCIKYPLNIRLQNSSIVGKNTFFVKQKDIKTLAQINTLGIYQEYIEKQFEIRVFFYKNEIFPMAIFSQQNKKTKIDYREYDEENPNRYVPYKLPINIEEKIKLFCVNKNINTGSIDVILDNKDNYIFLENNPQGQFDWVSKSCNYYIEKFIAEDLVNHEEKSIINLSEK</sequence>
<evidence type="ECO:0000313" key="1">
    <source>
        <dbReference type="EMBL" id="GAA5095742.1"/>
    </source>
</evidence>
<evidence type="ECO:0000313" key="2">
    <source>
        <dbReference type="Proteomes" id="UP001500353"/>
    </source>
</evidence>
<keyword evidence="2" id="KW-1185">Reference proteome</keyword>
<proteinExistence type="predicted"/>
<dbReference type="SUPFAM" id="SSF56059">
    <property type="entry name" value="Glutathione synthetase ATP-binding domain-like"/>
    <property type="match status" value="1"/>
</dbReference>
<dbReference type="Proteomes" id="UP001500353">
    <property type="component" value="Unassembled WGS sequence"/>
</dbReference>
<dbReference type="EMBL" id="BAABHX010000004">
    <property type="protein sequence ID" value="GAA5095742.1"/>
    <property type="molecule type" value="Genomic_DNA"/>
</dbReference>
<organism evidence="1 2">
    <name type="scientific">Chryseobacterium ginsengisoli</name>
    <dbReference type="NCBI Taxonomy" id="363853"/>
    <lineage>
        <taxon>Bacteria</taxon>
        <taxon>Pseudomonadati</taxon>
        <taxon>Bacteroidota</taxon>
        <taxon>Flavobacteriia</taxon>
        <taxon>Flavobacteriales</taxon>
        <taxon>Weeksellaceae</taxon>
        <taxon>Chryseobacterium group</taxon>
        <taxon>Chryseobacterium</taxon>
    </lineage>
</organism>
<evidence type="ECO:0008006" key="3">
    <source>
        <dbReference type="Google" id="ProtNLM"/>
    </source>
</evidence>